<dbReference type="EMBL" id="KB445564">
    <property type="protein sequence ID" value="EMC91202.1"/>
    <property type="molecule type" value="Genomic_DNA"/>
</dbReference>
<gene>
    <name evidence="3" type="ORF">BAUCODRAFT_318024</name>
</gene>
<dbReference type="GeneID" id="19111594"/>
<feature type="region of interest" description="Disordered" evidence="2">
    <location>
        <begin position="360"/>
        <end position="379"/>
    </location>
</feature>
<dbReference type="KEGG" id="bcom:BAUCODRAFT_318024"/>
<evidence type="ECO:0000256" key="1">
    <source>
        <dbReference type="SAM" id="Coils"/>
    </source>
</evidence>
<keyword evidence="1" id="KW-0175">Coiled coil</keyword>
<dbReference type="OMA" id="MACYLED"/>
<evidence type="ECO:0000313" key="3">
    <source>
        <dbReference type="EMBL" id="EMC91202.1"/>
    </source>
</evidence>
<dbReference type="eggNOG" id="ENOG502T3Q3">
    <property type="taxonomic scope" value="Eukaryota"/>
</dbReference>
<dbReference type="OrthoDB" id="5244622at2759"/>
<dbReference type="AlphaFoldDB" id="M2LBH5"/>
<feature type="coiled-coil region" evidence="1">
    <location>
        <begin position="4"/>
        <end position="71"/>
    </location>
</feature>
<dbReference type="HOGENOM" id="CLU_398019_0_0_1"/>
<proteinExistence type="predicted"/>
<reference evidence="3 4" key="1">
    <citation type="journal article" date="2012" name="PLoS Pathog.">
        <title>Diverse lifestyles and strategies of plant pathogenesis encoded in the genomes of eighteen Dothideomycetes fungi.</title>
        <authorList>
            <person name="Ohm R.A."/>
            <person name="Feau N."/>
            <person name="Henrissat B."/>
            <person name="Schoch C.L."/>
            <person name="Horwitz B.A."/>
            <person name="Barry K.W."/>
            <person name="Condon B.J."/>
            <person name="Copeland A.C."/>
            <person name="Dhillon B."/>
            <person name="Glaser F."/>
            <person name="Hesse C.N."/>
            <person name="Kosti I."/>
            <person name="LaButti K."/>
            <person name="Lindquist E.A."/>
            <person name="Lucas S."/>
            <person name="Salamov A.A."/>
            <person name="Bradshaw R.E."/>
            <person name="Ciuffetti L."/>
            <person name="Hamelin R.C."/>
            <person name="Kema G.H.J."/>
            <person name="Lawrence C."/>
            <person name="Scott J.A."/>
            <person name="Spatafora J.W."/>
            <person name="Turgeon B.G."/>
            <person name="de Wit P.J.G.M."/>
            <person name="Zhong S."/>
            <person name="Goodwin S.B."/>
            <person name="Grigoriev I.V."/>
        </authorList>
    </citation>
    <scope>NUCLEOTIDE SEQUENCE [LARGE SCALE GENOMIC DNA]</scope>
    <source>
        <strain evidence="3 4">UAMH 10762</strain>
    </source>
</reference>
<feature type="region of interest" description="Disordered" evidence="2">
    <location>
        <begin position="317"/>
        <end position="341"/>
    </location>
</feature>
<sequence>MAELTALLCQRAELQTELRLVKEQLAQAQSTIVGFAIASRGHHQQQDFAEFERLQARLDDALVENAQLKHELRGQHGIRRGDISQQLPVTQAQPTDTSRSTTLTHSTLPSTPSDSFSPQDHSEDLLSFDEELPTSIHSNTVFGGSSCQREDIVRTVRHADDSSSSVTAASPANEAVSDTCWGSQVLPTGPRWTFSPRDRSFLLGMACYLEDMSGDEYVQKWHEIARTKGRFSAEAWRDFYEVEVFPAYHKRQAAQERGVGHGLVEGSVDAQDQDEAYLDSQHRQTDHADDGFKASLEGINTDCDKVVNDPVDVAEDESLRTQPCLGEDQGEPDGDDLLNRSQMVPNSVQGLASSRWALKSTAVSPTEPPRSNSMNAGSEMQSLQGLPTLEAFTAMQLSTSQEQDAEVDKPGRDDVRPAPECATLQTNTRTTTVRPSAAGGDHGIGHRGRGRDGGPVAFEKGPRCCHWPQVESQLWHSYFAADHDPRALRTVMITGIPPNVTLAEALDKVVGGRVISAVYLPTSEMRVEPVLETNAVMVTFLDASVAQAYAEACAKDFIFFWSESWQAPLKATVTHIQMPVRLPHGRLIANMYRQELSRVIFLIDDGTNTARTVVERAIAAIYNIQGDVCKYPLRLGRDDDGLLFFEFANVEDAVLAKLGIGRSSDLCAFSKGFLPDPCGRPMETLKRIAHASKPMSGGGGALLVDSAAISPLFLNNDQGRVQSTKPSAVKKTIG</sequence>
<organism evidence="3 4">
    <name type="scientific">Baudoinia panamericana (strain UAMH 10762)</name>
    <name type="common">Angels' share fungus</name>
    <name type="synonym">Baudoinia compniacensis (strain UAMH 10762)</name>
    <dbReference type="NCBI Taxonomy" id="717646"/>
    <lineage>
        <taxon>Eukaryota</taxon>
        <taxon>Fungi</taxon>
        <taxon>Dikarya</taxon>
        <taxon>Ascomycota</taxon>
        <taxon>Pezizomycotina</taxon>
        <taxon>Dothideomycetes</taxon>
        <taxon>Dothideomycetidae</taxon>
        <taxon>Mycosphaerellales</taxon>
        <taxon>Teratosphaeriaceae</taxon>
        <taxon>Baudoinia</taxon>
    </lineage>
</organism>
<feature type="compositionally biased region" description="Polar residues" evidence="2">
    <location>
        <begin position="83"/>
        <end position="94"/>
    </location>
</feature>
<name>M2LBH5_BAUPA</name>
<evidence type="ECO:0000256" key="2">
    <source>
        <dbReference type="SAM" id="MobiDB-lite"/>
    </source>
</evidence>
<dbReference type="Proteomes" id="UP000011761">
    <property type="component" value="Unassembled WGS sequence"/>
</dbReference>
<feature type="region of interest" description="Disordered" evidence="2">
    <location>
        <begin position="73"/>
        <end position="123"/>
    </location>
</feature>
<feature type="region of interest" description="Disordered" evidence="2">
    <location>
        <begin position="399"/>
        <end position="453"/>
    </location>
</feature>
<feature type="compositionally biased region" description="Basic and acidic residues" evidence="2">
    <location>
        <begin position="406"/>
        <end position="417"/>
    </location>
</feature>
<feature type="compositionally biased region" description="Low complexity" evidence="2">
    <location>
        <begin position="95"/>
        <end position="115"/>
    </location>
</feature>
<feature type="compositionally biased region" description="Polar residues" evidence="2">
    <location>
        <begin position="361"/>
        <end position="379"/>
    </location>
</feature>
<feature type="compositionally biased region" description="Basic and acidic residues" evidence="2">
    <location>
        <begin position="73"/>
        <end position="82"/>
    </location>
</feature>
<evidence type="ECO:0000313" key="4">
    <source>
        <dbReference type="Proteomes" id="UP000011761"/>
    </source>
</evidence>
<dbReference type="RefSeq" id="XP_007681631.1">
    <property type="nucleotide sequence ID" value="XM_007683441.1"/>
</dbReference>
<protein>
    <submittedName>
        <fullName evidence="3">Uncharacterized protein</fullName>
    </submittedName>
</protein>
<accession>M2LBH5</accession>
<keyword evidence="4" id="KW-1185">Reference proteome</keyword>
<feature type="compositionally biased region" description="Low complexity" evidence="2">
    <location>
        <begin position="423"/>
        <end position="432"/>
    </location>
</feature>